<dbReference type="InterPro" id="IPR015946">
    <property type="entry name" value="KH_dom-like_a/b"/>
</dbReference>
<dbReference type="SUPFAM" id="SSF82784">
    <property type="entry name" value="OsmC-like"/>
    <property type="match status" value="1"/>
</dbReference>
<dbReference type="InterPro" id="IPR036102">
    <property type="entry name" value="OsmC/Ohrsf"/>
</dbReference>
<organism evidence="1">
    <name type="scientific">marine metagenome</name>
    <dbReference type="NCBI Taxonomy" id="408172"/>
    <lineage>
        <taxon>unclassified sequences</taxon>
        <taxon>metagenomes</taxon>
        <taxon>ecological metagenomes</taxon>
    </lineage>
</organism>
<dbReference type="EMBL" id="UINC01004558">
    <property type="protein sequence ID" value="SVA15216.1"/>
    <property type="molecule type" value="Genomic_DNA"/>
</dbReference>
<dbReference type="Pfam" id="PF02566">
    <property type="entry name" value="OsmC"/>
    <property type="match status" value="1"/>
</dbReference>
<dbReference type="PANTHER" id="PTHR34352">
    <property type="entry name" value="PROTEIN YHFA"/>
    <property type="match status" value="1"/>
</dbReference>
<evidence type="ECO:0008006" key="2">
    <source>
        <dbReference type="Google" id="ProtNLM"/>
    </source>
</evidence>
<reference evidence="1" key="1">
    <citation type="submission" date="2018-05" db="EMBL/GenBank/DDBJ databases">
        <authorList>
            <person name="Lanie J.A."/>
            <person name="Ng W.-L."/>
            <person name="Kazmierczak K.M."/>
            <person name="Andrzejewski T.M."/>
            <person name="Davidsen T.M."/>
            <person name="Wayne K.J."/>
            <person name="Tettelin H."/>
            <person name="Glass J.I."/>
            <person name="Rusch D."/>
            <person name="Podicherti R."/>
            <person name="Tsui H.-C.T."/>
            <person name="Winkler M.E."/>
        </authorList>
    </citation>
    <scope>NUCLEOTIDE SEQUENCE</scope>
</reference>
<dbReference type="PANTHER" id="PTHR34352:SF1">
    <property type="entry name" value="PROTEIN YHFA"/>
    <property type="match status" value="1"/>
</dbReference>
<evidence type="ECO:0000313" key="1">
    <source>
        <dbReference type="EMBL" id="SVA15216.1"/>
    </source>
</evidence>
<gene>
    <name evidence="1" type="ORF">METZ01_LOCUS68070</name>
</gene>
<name>A0A381TGH5_9ZZZZ</name>
<protein>
    <recommendedName>
        <fullName evidence="2">Osmotically inducible protein OsmC</fullName>
    </recommendedName>
</protein>
<dbReference type="Gene3D" id="3.30.300.20">
    <property type="match status" value="1"/>
</dbReference>
<dbReference type="InterPro" id="IPR003718">
    <property type="entry name" value="OsmC/Ohr_fam"/>
</dbReference>
<proteinExistence type="predicted"/>
<accession>A0A381TGH5</accession>
<dbReference type="AlphaFoldDB" id="A0A381TGH5"/>
<sequence>MDINIEMSYIDDEKFNVKNNSGNNLTVDMYSQDKKEHMSPMELILSALTTCAAVDIVSMIKKRRRDFKDIKAITSGSRVENPPRYYKSIDVKYLIFSSDLKDNEAERFISLALSKYCSVGATIRPDTIVNHSFEIIRD</sequence>